<sequence length="129" mass="14738">MILSIPQLSALAKNIPVYTTSQWVTCMRMARRSNPYHVTELTTEDFIDFKELNTKVRNLDTDNTAVIQYDYGGSLINLNVKPRLRNNDNTLPALKPLFRQADFPKLSKLMALCEKNTIPHIILSTRACL</sequence>
<accession>A0ABY7EIH3</accession>
<dbReference type="EMBL" id="CP111017">
    <property type="protein sequence ID" value="WAR08829.1"/>
    <property type="molecule type" value="Genomic_DNA"/>
</dbReference>
<proteinExistence type="predicted"/>
<keyword evidence="2" id="KW-1185">Reference proteome</keyword>
<reference evidence="1" key="1">
    <citation type="submission" date="2022-11" db="EMBL/GenBank/DDBJ databases">
        <title>Centuries of genome instability and evolution in soft-shell clam transmissible cancer (bioRxiv).</title>
        <authorList>
            <person name="Hart S.F.M."/>
            <person name="Yonemitsu M.A."/>
            <person name="Giersch R.M."/>
            <person name="Beal B.F."/>
            <person name="Arriagada G."/>
            <person name="Davis B.W."/>
            <person name="Ostrander E.A."/>
            <person name="Goff S.P."/>
            <person name="Metzger M.J."/>
        </authorList>
    </citation>
    <scope>NUCLEOTIDE SEQUENCE</scope>
    <source>
        <strain evidence="1">MELC-2E11</strain>
        <tissue evidence="1">Siphon/mantle</tissue>
    </source>
</reference>
<protein>
    <submittedName>
        <fullName evidence="1">Uncharacterized protein</fullName>
    </submittedName>
</protein>
<dbReference type="Proteomes" id="UP001164746">
    <property type="component" value="Chromosome 6"/>
</dbReference>
<evidence type="ECO:0000313" key="2">
    <source>
        <dbReference type="Proteomes" id="UP001164746"/>
    </source>
</evidence>
<name>A0ABY7EIH3_MYAAR</name>
<evidence type="ECO:0000313" key="1">
    <source>
        <dbReference type="EMBL" id="WAR08829.1"/>
    </source>
</evidence>
<organism evidence="1 2">
    <name type="scientific">Mya arenaria</name>
    <name type="common">Soft-shell clam</name>
    <dbReference type="NCBI Taxonomy" id="6604"/>
    <lineage>
        <taxon>Eukaryota</taxon>
        <taxon>Metazoa</taxon>
        <taxon>Spiralia</taxon>
        <taxon>Lophotrochozoa</taxon>
        <taxon>Mollusca</taxon>
        <taxon>Bivalvia</taxon>
        <taxon>Autobranchia</taxon>
        <taxon>Heteroconchia</taxon>
        <taxon>Euheterodonta</taxon>
        <taxon>Imparidentia</taxon>
        <taxon>Neoheterodontei</taxon>
        <taxon>Myida</taxon>
        <taxon>Myoidea</taxon>
        <taxon>Myidae</taxon>
        <taxon>Mya</taxon>
    </lineage>
</organism>
<gene>
    <name evidence="1" type="ORF">MAR_018787</name>
</gene>